<evidence type="ECO:0000259" key="1">
    <source>
        <dbReference type="PROSITE" id="PS50943"/>
    </source>
</evidence>
<gene>
    <name evidence="2" type="ORF">ACH4OY_31080</name>
</gene>
<reference evidence="2 3" key="1">
    <citation type="submission" date="2024-10" db="EMBL/GenBank/DDBJ databases">
        <title>The Natural Products Discovery Center: Release of the First 8490 Sequenced Strains for Exploring Actinobacteria Biosynthetic Diversity.</title>
        <authorList>
            <person name="Kalkreuter E."/>
            <person name="Kautsar S.A."/>
            <person name="Yang D."/>
            <person name="Bader C.D."/>
            <person name="Teijaro C.N."/>
            <person name="Fluegel L."/>
            <person name="Davis C.M."/>
            <person name="Simpson J.R."/>
            <person name="Lauterbach L."/>
            <person name="Steele A.D."/>
            <person name="Gui C."/>
            <person name="Meng S."/>
            <person name="Li G."/>
            <person name="Viehrig K."/>
            <person name="Ye F."/>
            <person name="Su P."/>
            <person name="Kiefer A.F."/>
            <person name="Nichols A."/>
            <person name="Cepeda A.J."/>
            <person name="Yan W."/>
            <person name="Fan B."/>
            <person name="Jiang Y."/>
            <person name="Adhikari A."/>
            <person name="Zheng C.-J."/>
            <person name="Schuster L."/>
            <person name="Cowan T.M."/>
            <person name="Smanski M.J."/>
            <person name="Chevrette M.G."/>
            <person name="De Carvalho L.P.S."/>
            <person name="Shen B."/>
        </authorList>
    </citation>
    <scope>NUCLEOTIDE SEQUENCE [LARGE SCALE GENOMIC DNA]</scope>
    <source>
        <strain evidence="2 3">NPDC021253</strain>
    </source>
</reference>
<dbReference type="RefSeq" id="WP_396685782.1">
    <property type="nucleotide sequence ID" value="NZ_JBIRPU010000044.1"/>
</dbReference>
<sequence length="518" mass="55185">MTSLPVNAAVVPVWRCGGAGLVIDPQRVDDARRALGARLAGWRNACGVTQLALARRVPVSRTTIAGVETGRQCPDRVFWQRCESALGAGGELLAGYDGYRHLKQQLDQERADAAQRARWGEVEDRMPPSGARGVPVVEVGMLPGDVGAVGEPGGPGGLTTAAQLPDVVVAGGKGVGDEDVVTLAAMSDGRVVSLRVSRRALLELAAGLVTLPAVTAMDVPRSSAVDPAVVDYFAQLRAFLVRADDRLGGRTVLSTVEQQIALIAALRRQARGELRDRLVSTQARWSEFAGWLADDLGDRAAGERWLDCAGSLAQESDDQEFWAYVLARKAQRMVRTSDEDRVAALARAALRLPGTPALVRAFAAVQQAHGSVAQGDVDGFQAAIERAHSLVADASLTSGDDSLGSFCTRPYLAAQEGEGWLRLQQADKAIGSFTAAVNEWPERYRRERGVYLSRTAHAYLAALEPGHAATVAAEALTVATTTGSARVRRDVAALARQLEPFRGQRDVRHLLDQLATAG</sequence>
<dbReference type="Pfam" id="PF13560">
    <property type="entry name" value="HTH_31"/>
    <property type="match status" value="1"/>
</dbReference>
<dbReference type="InterPro" id="IPR010982">
    <property type="entry name" value="Lambda_DNA-bd_dom_sf"/>
</dbReference>
<organism evidence="2 3">
    <name type="scientific">Micromonospora rubida</name>
    <dbReference type="NCBI Taxonomy" id="2697657"/>
    <lineage>
        <taxon>Bacteria</taxon>
        <taxon>Bacillati</taxon>
        <taxon>Actinomycetota</taxon>
        <taxon>Actinomycetes</taxon>
        <taxon>Micromonosporales</taxon>
        <taxon>Micromonosporaceae</taxon>
        <taxon>Micromonospora</taxon>
    </lineage>
</organism>
<name>A0ABW7STN6_9ACTN</name>
<feature type="domain" description="HTH cro/C1-type" evidence="1">
    <location>
        <begin position="39"/>
        <end position="92"/>
    </location>
</feature>
<comment type="caution">
    <text evidence="2">The sequence shown here is derived from an EMBL/GenBank/DDBJ whole genome shotgun (WGS) entry which is preliminary data.</text>
</comment>
<dbReference type="PROSITE" id="PS50943">
    <property type="entry name" value="HTH_CROC1"/>
    <property type="match status" value="1"/>
</dbReference>
<dbReference type="CDD" id="cd00093">
    <property type="entry name" value="HTH_XRE"/>
    <property type="match status" value="1"/>
</dbReference>
<dbReference type="EMBL" id="JBIRPU010000044">
    <property type="protein sequence ID" value="MFI0797089.1"/>
    <property type="molecule type" value="Genomic_DNA"/>
</dbReference>
<proteinExistence type="predicted"/>
<keyword evidence="3" id="KW-1185">Reference proteome</keyword>
<dbReference type="Proteomes" id="UP001611075">
    <property type="component" value="Unassembled WGS sequence"/>
</dbReference>
<accession>A0ABW7STN6</accession>
<dbReference type="InterPro" id="IPR001387">
    <property type="entry name" value="Cro/C1-type_HTH"/>
</dbReference>
<dbReference type="SMART" id="SM00530">
    <property type="entry name" value="HTH_XRE"/>
    <property type="match status" value="1"/>
</dbReference>
<dbReference type="Gene3D" id="1.10.260.40">
    <property type="entry name" value="lambda repressor-like DNA-binding domains"/>
    <property type="match status" value="1"/>
</dbReference>
<dbReference type="SUPFAM" id="SSF47413">
    <property type="entry name" value="lambda repressor-like DNA-binding domains"/>
    <property type="match status" value="1"/>
</dbReference>
<evidence type="ECO:0000313" key="3">
    <source>
        <dbReference type="Proteomes" id="UP001611075"/>
    </source>
</evidence>
<protein>
    <submittedName>
        <fullName evidence="2">Helix-turn-helix transcriptional regulator</fullName>
    </submittedName>
</protein>
<evidence type="ECO:0000313" key="2">
    <source>
        <dbReference type="EMBL" id="MFI0797089.1"/>
    </source>
</evidence>